<gene>
    <name evidence="1" type="ORF">SD70_14130</name>
</gene>
<evidence type="ECO:0000313" key="1">
    <source>
        <dbReference type="EMBL" id="KIL40370.1"/>
    </source>
</evidence>
<evidence type="ECO:0000313" key="2">
    <source>
        <dbReference type="Proteomes" id="UP000031967"/>
    </source>
</evidence>
<comment type="caution">
    <text evidence="1">The sequence shown here is derived from an EMBL/GenBank/DDBJ whole genome shotgun (WGS) entry which is preliminary data.</text>
</comment>
<dbReference type="InterPro" id="IPR014903">
    <property type="entry name" value="DUF1796"/>
</dbReference>
<keyword evidence="2" id="KW-1185">Reference proteome</keyword>
<evidence type="ECO:0008006" key="3">
    <source>
        <dbReference type="Google" id="ProtNLM"/>
    </source>
</evidence>
<dbReference type="Pfam" id="PF08795">
    <property type="entry name" value="DUF1796"/>
    <property type="match status" value="1"/>
</dbReference>
<organism evidence="1 2">
    <name type="scientific">Gordoniibacillus kamchatkensis</name>
    <dbReference type="NCBI Taxonomy" id="1590651"/>
    <lineage>
        <taxon>Bacteria</taxon>
        <taxon>Bacillati</taxon>
        <taxon>Bacillota</taxon>
        <taxon>Bacilli</taxon>
        <taxon>Bacillales</taxon>
        <taxon>Paenibacillaceae</taxon>
        <taxon>Gordoniibacillus</taxon>
    </lineage>
</organism>
<dbReference type="EMBL" id="JXAK01000022">
    <property type="protein sequence ID" value="KIL40370.1"/>
    <property type="molecule type" value="Genomic_DNA"/>
</dbReference>
<protein>
    <recommendedName>
        <fullName evidence="3">Peptidase</fullName>
    </recommendedName>
</protein>
<proteinExistence type="predicted"/>
<accession>A0ABR5AHF5</accession>
<name>A0ABR5AHF5_9BACL</name>
<dbReference type="Proteomes" id="UP000031967">
    <property type="component" value="Unassembled WGS sequence"/>
</dbReference>
<dbReference type="RefSeq" id="WP_041048172.1">
    <property type="nucleotide sequence ID" value="NZ_JXAK01000022.1"/>
</dbReference>
<reference evidence="1 2" key="1">
    <citation type="submission" date="2014-12" db="EMBL/GenBank/DDBJ databases">
        <title>Draft genome sequence of Paenibacillus kamchatkensis strain B-2647.</title>
        <authorList>
            <person name="Karlyshev A.V."/>
            <person name="Kudryashova E.B."/>
        </authorList>
    </citation>
    <scope>NUCLEOTIDE SEQUENCE [LARGE SCALE GENOMIC DNA]</scope>
    <source>
        <strain evidence="1 2">VKM B-2647</strain>
    </source>
</reference>
<sequence length="210" mass="23865">MKWSDCAGTYKAFVSLGSTCQTAYQLKRLGLRKFAGPLDWFVSPSVPDVARLIQNRFTNFFELNRLQLLGTDLDCYVVRDAGYGIVSYHDFPLSLPEYRWTDAYYPFKQKMDRRVKAFLSMAAVKPICLIRTQTSRSEAEQLRAALNSVMPGKFRLIIVNNADVHEVRHEDWGLADVCSVSVPKGADWKGSDRAWDEIMKGFKLAPGPRS</sequence>